<protein>
    <submittedName>
        <fullName evidence="3">Unannotated protein</fullName>
    </submittedName>
</protein>
<proteinExistence type="predicted"/>
<name>A0A6J7IY59_9ZZZZ</name>
<keyword evidence="2" id="KW-0472">Membrane</keyword>
<dbReference type="EMBL" id="CAFBNG010000038">
    <property type="protein sequence ID" value="CAB4935726.1"/>
    <property type="molecule type" value="Genomic_DNA"/>
</dbReference>
<evidence type="ECO:0000313" key="3">
    <source>
        <dbReference type="EMBL" id="CAB4935726.1"/>
    </source>
</evidence>
<accession>A0A6J7IY59</accession>
<dbReference type="AlphaFoldDB" id="A0A6J7IY59"/>
<evidence type="ECO:0000256" key="2">
    <source>
        <dbReference type="SAM" id="Phobius"/>
    </source>
</evidence>
<sequence length="186" mass="19547">MSSEKSGKYRAIWILLILVAVILVALGAGVFGYASLKHESVAVTSIETPSDSDAPPQFAWPSPTSAADPATPANQVLTFNCETQVSKPDAILFACADGYEGIEKISWSTWSVTGAIGTGTYFRNQCDPDCASGKFAYQKVSLALGGAIATEGKVFLTLLDYGGVGASLAPESGTDISEFYRAMKSQ</sequence>
<reference evidence="3" key="1">
    <citation type="submission" date="2020-05" db="EMBL/GenBank/DDBJ databases">
        <authorList>
            <person name="Chiriac C."/>
            <person name="Salcher M."/>
            <person name="Ghai R."/>
            <person name="Kavagutti S V."/>
        </authorList>
    </citation>
    <scope>NUCLEOTIDE SEQUENCE</scope>
</reference>
<keyword evidence="2" id="KW-0812">Transmembrane</keyword>
<keyword evidence="2" id="KW-1133">Transmembrane helix</keyword>
<feature type="region of interest" description="Disordered" evidence="1">
    <location>
        <begin position="47"/>
        <end position="69"/>
    </location>
</feature>
<evidence type="ECO:0000256" key="1">
    <source>
        <dbReference type="SAM" id="MobiDB-lite"/>
    </source>
</evidence>
<organism evidence="3">
    <name type="scientific">freshwater metagenome</name>
    <dbReference type="NCBI Taxonomy" id="449393"/>
    <lineage>
        <taxon>unclassified sequences</taxon>
        <taxon>metagenomes</taxon>
        <taxon>ecological metagenomes</taxon>
    </lineage>
</organism>
<gene>
    <name evidence="3" type="ORF">UFOPK3774_00325</name>
</gene>
<feature type="transmembrane region" description="Helical" evidence="2">
    <location>
        <begin position="12"/>
        <end position="36"/>
    </location>
</feature>